<dbReference type="EMBL" id="JBHFNR010000131">
    <property type="protein sequence ID" value="MFB2894841.1"/>
    <property type="molecule type" value="Genomic_DNA"/>
</dbReference>
<reference evidence="1 2" key="1">
    <citation type="submission" date="2024-09" db="EMBL/GenBank/DDBJ databases">
        <title>Floridaenema gen nov. (Aerosakkonemataceae, Aerosakkonematales ord. nov., Cyanobacteria) from benthic tropical and subtropical fresh waters, with the description of four new species.</title>
        <authorList>
            <person name="Moretto J.A."/>
            <person name="Berthold D.E."/>
            <person name="Lefler F.W."/>
            <person name="Huang I.-S."/>
            <person name="Laughinghouse H. IV."/>
        </authorList>
    </citation>
    <scope>NUCLEOTIDE SEQUENCE [LARGE SCALE GENOMIC DNA]</scope>
    <source>
        <strain evidence="1 2">BLCC-F50</strain>
    </source>
</reference>
<evidence type="ECO:0000313" key="2">
    <source>
        <dbReference type="Proteomes" id="UP001576784"/>
    </source>
</evidence>
<dbReference type="RefSeq" id="WP_413264483.1">
    <property type="nucleotide sequence ID" value="NZ_JBHFNR010000131.1"/>
</dbReference>
<proteinExistence type="predicted"/>
<evidence type="ECO:0000313" key="1">
    <source>
        <dbReference type="EMBL" id="MFB2894841.1"/>
    </source>
</evidence>
<keyword evidence="2" id="KW-1185">Reference proteome</keyword>
<comment type="caution">
    <text evidence="1">The sequence shown here is derived from an EMBL/GenBank/DDBJ whole genome shotgun (WGS) entry which is preliminary data.</text>
</comment>
<organism evidence="1 2">
    <name type="scientific">Floridaenema flaviceps BLCC-F50</name>
    <dbReference type="NCBI Taxonomy" id="3153642"/>
    <lineage>
        <taxon>Bacteria</taxon>
        <taxon>Bacillati</taxon>
        <taxon>Cyanobacteriota</taxon>
        <taxon>Cyanophyceae</taxon>
        <taxon>Oscillatoriophycideae</taxon>
        <taxon>Aerosakkonematales</taxon>
        <taxon>Aerosakkonemataceae</taxon>
        <taxon>Floridanema</taxon>
        <taxon>Floridanema flaviceps</taxon>
    </lineage>
</organism>
<name>A0ABV4XT38_9CYAN</name>
<dbReference type="Proteomes" id="UP001576784">
    <property type="component" value="Unassembled WGS sequence"/>
</dbReference>
<gene>
    <name evidence="1" type="ORF">ACE1CI_18175</name>
</gene>
<accession>A0ABV4XT38</accession>
<protein>
    <submittedName>
        <fullName evidence="1">Uncharacterized protein</fullName>
    </submittedName>
</protein>
<sequence length="53" mass="6223">MPISFRLRRRFDQIIAIGAVLSTVGDWRLKPLPKLVRNLLHQLTPSQEQTWLI</sequence>